<reference evidence="1" key="1">
    <citation type="journal article" date="2020" name="Stud. Mycol.">
        <title>101 Dothideomycetes genomes: a test case for predicting lifestyles and emergence of pathogens.</title>
        <authorList>
            <person name="Haridas S."/>
            <person name="Albert R."/>
            <person name="Binder M."/>
            <person name="Bloem J."/>
            <person name="Labutti K."/>
            <person name="Salamov A."/>
            <person name="Andreopoulos B."/>
            <person name="Baker S."/>
            <person name="Barry K."/>
            <person name="Bills G."/>
            <person name="Bluhm B."/>
            <person name="Cannon C."/>
            <person name="Castanera R."/>
            <person name="Culley D."/>
            <person name="Daum C."/>
            <person name="Ezra D."/>
            <person name="Gonzalez J."/>
            <person name="Henrissat B."/>
            <person name="Kuo A."/>
            <person name="Liang C."/>
            <person name="Lipzen A."/>
            <person name="Lutzoni F."/>
            <person name="Magnuson J."/>
            <person name="Mondo S."/>
            <person name="Nolan M."/>
            <person name="Ohm R."/>
            <person name="Pangilinan J."/>
            <person name="Park H.-J."/>
            <person name="Ramirez L."/>
            <person name="Alfaro M."/>
            <person name="Sun H."/>
            <person name="Tritt A."/>
            <person name="Yoshinaga Y."/>
            <person name="Zwiers L.-H."/>
            <person name="Turgeon B."/>
            <person name="Goodwin S."/>
            <person name="Spatafora J."/>
            <person name="Crous P."/>
            <person name="Grigoriev I."/>
        </authorList>
    </citation>
    <scope>NUCLEOTIDE SEQUENCE</scope>
    <source>
        <strain evidence="1">CBS 269.34</strain>
    </source>
</reference>
<dbReference type="EMBL" id="MU004184">
    <property type="protein sequence ID" value="KAF2499087.1"/>
    <property type="molecule type" value="Genomic_DNA"/>
</dbReference>
<sequence length="178" mass="19608">MRIASGSHPRSQHFSSIPLGTAPARRHYIPIAVVDDPKERTKYRRAPASRSNTPPPSLAIANHLTTASAVFRDPKYASRQNSWRRLADHDGQPQASKLFKQLERLGEGTYATVSYLIRMIDLHPAVWVFKGDDEVEYVSGIGKSLGEHHAVGGVGSPRRQQGALLDEKAAQRVHAGEV</sequence>
<accession>A0A6A6R6G6</accession>
<dbReference type="Proteomes" id="UP000799750">
    <property type="component" value="Unassembled WGS sequence"/>
</dbReference>
<proteinExistence type="predicted"/>
<protein>
    <submittedName>
        <fullName evidence="1">Uncharacterized protein</fullName>
    </submittedName>
</protein>
<evidence type="ECO:0000313" key="2">
    <source>
        <dbReference type="Proteomes" id="UP000799750"/>
    </source>
</evidence>
<gene>
    <name evidence="1" type="ORF">BU16DRAFT_535494</name>
</gene>
<evidence type="ECO:0000313" key="1">
    <source>
        <dbReference type="EMBL" id="KAF2499087.1"/>
    </source>
</evidence>
<organism evidence="1 2">
    <name type="scientific">Lophium mytilinum</name>
    <dbReference type="NCBI Taxonomy" id="390894"/>
    <lineage>
        <taxon>Eukaryota</taxon>
        <taxon>Fungi</taxon>
        <taxon>Dikarya</taxon>
        <taxon>Ascomycota</taxon>
        <taxon>Pezizomycotina</taxon>
        <taxon>Dothideomycetes</taxon>
        <taxon>Pleosporomycetidae</taxon>
        <taxon>Mytilinidiales</taxon>
        <taxon>Mytilinidiaceae</taxon>
        <taxon>Lophium</taxon>
    </lineage>
</organism>
<name>A0A6A6R6G6_9PEZI</name>
<dbReference type="AlphaFoldDB" id="A0A6A6R6G6"/>
<keyword evidence="2" id="KW-1185">Reference proteome</keyword>